<dbReference type="OMA" id="CPLIPTF"/>
<dbReference type="InterPro" id="IPR001251">
    <property type="entry name" value="CRAL-TRIO_dom"/>
</dbReference>
<feature type="domain" description="CRAL-TRIO" evidence="1">
    <location>
        <begin position="311"/>
        <end position="478"/>
    </location>
</feature>
<dbReference type="GO" id="GO:0005737">
    <property type="term" value="C:cytoplasm"/>
    <property type="evidence" value="ECO:0007669"/>
    <property type="project" value="TreeGrafter"/>
</dbReference>
<proteinExistence type="predicted"/>
<accession>A0A0C2JVY3</accession>
<name>A0A0C2JVY3_THEKT</name>
<sequence>MVAEHTAEVRTYLFPFELVVEAYHLRFPTCELIPNLVATEEISDEWFDNESIRVTERRFTMSIDAPYLLKKICGVDKFFCFGRNTLNRVDRTLLIESRNETFQNRIQAFETCKYSVSPDNPNHTIFEQKAYLKVINFWGLESVAERELIKAYKKTFSKTEKLINNFIDILKQRGITEVPVFKLPTHQSPKCRRSVEELSYLNPLTSRPKKTYLLYEDSAANISDPRFENEFLIKHLSEFSLAEKNKLALLHAKISKRGDRREDIDNAYPNPSLMLRFLRGNSDVDVAYENLVKHLNWRRQNNIESLKSWTLPPEFNQYVYATWHHVDIDNAPLYIIKLGSMDIKGIIKSLGTNEIAKFLIKLCEDGRKFCDEQTVKDGKVSLSWSLLVDLQGLSFKHAWKPVLQIFIKLIEVLESFLTRPPKFFALIWSLISAFICEQTKNKFVLMSDDAETIYKKLTNYISEEYIPSFIGGTCNCDIRDESLTIPKSLYVFDDSFFSDFFEPICIDNLYKKVTVYKTHNIEVPIDINKDDGVITWDFDVLEGCVSFCVYMEAKLSTSLINMVLSNPSFEKINNMEVIVYPEGSSVQVNVLVNHRVLFFVKILGITYFNGSMNPMMEIPKRHRYYISTTLFREIN</sequence>
<dbReference type="Pfam" id="PF04707">
    <property type="entry name" value="PRELI"/>
    <property type="match status" value="1"/>
</dbReference>
<feature type="domain" description="PRELI/MSF1" evidence="2">
    <location>
        <begin position="2"/>
        <end position="175"/>
    </location>
</feature>
<dbReference type="EMBL" id="JWZT01000755">
    <property type="protein sequence ID" value="KII73598.1"/>
    <property type="molecule type" value="Genomic_DNA"/>
</dbReference>
<dbReference type="PANTHER" id="PTHR23324:SF66">
    <property type="entry name" value="PROTEIN REAL-TIME"/>
    <property type="match status" value="1"/>
</dbReference>
<evidence type="ECO:0000313" key="4">
    <source>
        <dbReference type="Proteomes" id="UP000031668"/>
    </source>
</evidence>
<dbReference type="Pfam" id="PF00650">
    <property type="entry name" value="CRAL_TRIO"/>
    <property type="match status" value="1"/>
</dbReference>
<evidence type="ECO:0000313" key="3">
    <source>
        <dbReference type="EMBL" id="KII73598.1"/>
    </source>
</evidence>
<dbReference type="OrthoDB" id="30289at2759"/>
<gene>
    <name evidence="3" type="ORF">RF11_05082</name>
</gene>
<comment type="caution">
    <text evidence="3">The sequence shown here is derived from an EMBL/GenBank/DDBJ whole genome shotgun (WGS) entry which is preliminary data.</text>
</comment>
<dbReference type="PROSITE" id="PS50904">
    <property type="entry name" value="PRELI_MSF1"/>
    <property type="match status" value="1"/>
</dbReference>
<dbReference type="CDD" id="cd00170">
    <property type="entry name" value="SEC14"/>
    <property type="match status" value="1"/>
</dbReference>
<evidence type="ECO:0000259" key="1">
    <source>
        <dbReference type="PROSITE" id="PS50191"/>
    </source>
</evidence>
<dbReference type="InterPro" id="IPR036273">
    <property type="entry name" value="CRAL/TRIO_N_dom_sf"/>
</dbReference>
<dbReference type="InterPro" id="IPR036598">
    <property type="entry name" value="GOLD_dom_sf"/>
</dbReference>
<dbReference type="PANTHER" id="PTHR23324">
    <property type="entry name" value="SEC14 RELATED PROTEIN"/>
    <property type="match status" value="1"/>
</dbReference>
<dbReference type="InterPro" id="IPR036865">
    <property type="entry name" value="CRAL-TRIO_dom_sf"/>
</dbReference>
<dbReference type="PROSITE" id="PS50191">
    <property type="entry name" value="CRAL_TRIO"/>
    <property type="match status" value="1"/>
</dbReference>
<dbReference type="SUPFAM" id="SSF101576">
    <property type="entry name" value="Supernatant protein factor (SPF), C-terminal domain"/>
    <property type="match status" value="1"/>
</dbReference>
<dbReference type="SMART" id="SM00516">
    <property type="entry name" value="SEC14"/>
    <property type="match status" value="1"/>
</dbReference>
<dbReference type="Gene3D" id="3.40.525.10">
    <property type="entry name" value="CRAL-TRIO lipid binding domain"/>
    <property type="match status" value="1"/>
</dbReference>
<dbReference type="SUPFAM" id="SSF52087">
    <property type="entry name" value="CRAL/TRIO domain"/>
    <property type="match status" value="1"/>
</dbReference>
<dbReference type="SUPFAM" id="SSF46938">
    <property type="entry name" value="CRAL/TRIO N-terminal domain"/>
    <property type="match status" value="1"/>
</dbReference>
<dbReference type="Proteomes" id="UP000031668">
    <property type="component" value="Unassembled WGS sequence"/>
</dbReference>
<protein>
    <submittedName>
        <fullName evidence="3">SEC14-like protein 5</fullName>
    </submittedName>
</protein>
<dbReference type="AlphaFoldDB" id="A0A0C2JVY3"/>
<dbReference type="InterPro" id="IPR051064">
    <property type="entry name" value="SEC14/CRAL-TRIO_domain"/>
</dbReference>
<dbReference type="InterPro" id="IPR006797">
    <property type="entry name" value="PRELI/MSF1_dom"/>
</dbReference>
<reference evidence="3 4" key="1">
    <citation type="journal article" date="2014" name="Genome Biol. Evol.">
        <title>The genome of the myxosporean Thelohanellus kitauei shows adaptations to nutrient acquisition within its fish host.</title>
        <authorList>
            <person name="Yang Y."/>
            <person name="Xiong J."/>
            <person name="Zhou Z."/>
            <person name="Huo F."/>
            <person name="Miao W."/>
            <person name="Ran C."/>
            <person name="Liu Y."/>
            <person name="Zhang J."/>
            <person name="Feng J."/>
            <person name="Wang M."/>
            <person name="Wang M."/>
            <person name="Wang L."/>
            <person name="Yao B."/>
        </authorList>
    </citation>
    <scope>NUCLEOTIDE SEQUENCE [LARGE SCALE GENOMIC DNA]</scope>
    <source>
        <strain evidence="3">Wuqing</strain>
    </source>
</reference>
<organism evidence="3 4">
    <name type="scientific">Thelohanellus kitauei</name>
    <name type="common">Myxosporean</name>
    <dbReference type="NCBI Taxonomy" id="669202"/>
    <lineage>
        <taxon>Eukaryota</taxon>
        <taxon>Metazoa</taxon>
        <taxon>Cnidaria</taxon>
        <taxon>Myxozoa</taxon>
        <taxon>Myxosporea</taxon>
        <taxon>Bivalvulida</taxon>
        <taxon>Platysporina</taxon>
        <taxon>Myxobolidae</taxon>
        <taxon>Thelohanellus</taxon>
    </lineage>
</organism>
<evidence type="ECO:0000259" key="2">
    <source>
        <dbReference type="PROSITE" id="PS50904"/>
    </source>
</evidence>
<keyword evidence="4" id="KW-1185">Reference proteome</keyword>